<evidence type="ECO:0000313" key="1">
    <source>
        <dbReference type="EMBL" id="GBL78562.1"/>
    </source>
</evidence>
<keyword evidence="2" id="KW-1185">Reference proteome</keyword>
<reference evidence="1 2" key="1">
    <citation type="journal article" date="2019" name="Sci. Rep.">
        <title>Orb-weaving spider Araneus ventricosus genome elucidates the spidroin gene catalogue.</title>
        <authorList>
            <person name="Kono N."/>
            <person name="Nakamura H."/>
            <person name="Ohtoshi R."/>
            <person name="Moran D.A.P."/>
            <person name="Shinohara A."/>
            <person name="Yoshida Y."/>
            <person name="Fujiwara M."/>
            <person name="Mori M."/>
            <person name="Tomita M."/>
            <person name="Arakawa K."/>
        </authorList>
    </citation>
    <scope>NUCLEOTIDE SEQUENCE [LARGE SCALE GENOMIC DNA]</scope>
</reference>
<dbReference type="AlphaFoldDB" id="A0A4Y2AFE1"/>
<sequence>MIITHPYQKSRLPPRLPVTSHRQIRNRIRNSRVGDKHRQMVAGSEQGNKRSSELLPIRVELQTFRLSVLGKFLLQVTVGSSASKIRVASVRVVICSLDAGQIGSSCKVSWSA</sequence>
<proteinExistence type="predicted"/>
<organism evidence="1 2">
    <name type="scientific">Araneus ventricosus</name>
    <name type="common">Orbweaver spider</name>
    <name type="synonym">Epeira ventricosa</name>
    <dbReference type="NCBI Taxonomy" id="182803"/>
    <lineage>
        <taxon>Eukaryota</taxon>
        <taxon>Metazoa</taxon>
        <taxon>Ecdysozoa</taxon>
        <taxon>Arthropoda</taxon>
        <taxon>Chelicerata</taxon>
        <taxon>Arachnida</taxon>
        <taxon>Araneae</taxon>
        <taxon>Araneomorphae</taxon>
        <taxon>Entelegynae</taxon>
        <taxon>Araneoidea</taxon>
        <taxon>Araneidae</taxon>
        <taxon>Araneus</taxon>
    </lineage>
</organism>
<dbReference type="Proteomes" id="UP000499080">
    <property type="component" value="Unassembled WGS sequence"/>
</dbReference>
<accession>A0A4Y2AFE1</accession>
<gene>
    <name evidence="1" type="ORF">AVEN_65163_1</name>
</gene>
<comment type="caution">
    <text evidence="1">The sequence shown here is derived from an EMBL/GenBank/DDBJ whole genome shotgun (WGS) entry which is preliminary data.</text>
</comment>
<name>A0A4Y2AFE1_ARAVE</name>
<dbReference type="EMBL" id="BGPR01000016">
    <property type="protein sequence ID" value="GBL78562.1"/>
    <property type="molecule type" value="Genomic_DNA"/>
</dbReference>
<protein>
    <submittedName>
        <fullName evidence="1">Uncharacterized protein</fullName>
    </submittedName>
</protein>
<evidence type="ECO:0000313" key="2">
    <source>
        <dbReference type="Proteomes" id="UP000499080"/>
    </source>
</evidence>